<dbReference type="Gene3D" id="2.120.10.30">
    <property type="entry name" value="TolB, C-terminal domain"/>
    <property type="match status" value="2"/>
</dbReference>
<dbReference type="AlphaFoldDB" id="A0A532UNN3"/>
<reference evidence="2 3" key="1">
    <citation type="submission" date="2017-06" db="EMBL/GenBank/DDBJ databases">
        <title>Novel microbial phyla capable of carbon fixation and sulfur reduction in deep-sea sediments.</title>
        <authorList>
            <person name="Huang J."/>
            <person name="Baker B."/>
            <person name="Wang Y."/>
        </authorList>
    </citation>
    <scope>NUCLEOTIDE SEQUENCE [LARGE SCALE GENOMIC DNA]</scope>
    <source>
        <strain evidence="2">B3_LCP</strain>
    </source>
</reference>
<accession>A0A532UNN3</accession>
<comment type="caution">
    <text evidence="2">The sequence shown here is derived from an EMBL/GenBank/DDBJ whole genome shotgun (WGS) entry which is preliminary data.</text>
</comment>
<evidence type="ECO:0000313" key="3">
    <source>
        <dbReference type="Proteomes" id="UP000319619"/>
    </source>
</evidence>
<dbReference type="PANTHER" id="PTHR35580:SF1">
    <property type="entry name" value="PHYTASE-LIKE DOMAIN-CONTAINING PROTEIN"/>
    <property type="match status" value="1"/>
</dbReference>
<evidence type="ECO:0000313" key="2">
    <source>
        <dbReference type="EMBL" id="TKJ36564.1"/>
    </source>
</evidence>
<dbReference type="SUPFAM" id="SSF101898">
    <property type="entry name" value="NHL repeat"/>
    <property type="match status" value="1"/>
</dbReference>
<dbReference type="SUPFAM" id="SSF63829">
    <property type="entry name" value="Calcium-dependent phosphotriesterase"/>
    <property type="match status" value="1"/>
</dbReference>
<evidence type="ECO:0000259" key="1">
    <source>
        <dbReference type="Pfam" id="PF18962"/>
    </source>
</evidence>
<dbReference type="Pfam" id="PF18962">
    <property type="entry name" value="Por_Secre_tail"/>
    <property type="match status" value="1"/>
</dbReference>
<dbReference type="Gene3D" id="2.60.40.3880">
    <property type="match status" value="1"/>
</dbReference>
<organism evidence="2 3">
    <name type="scientific">candidate division LCP-89 bacterium B3_LCP</name>
    <dbReference type="NCBI Taxonomy" id="2012998"/>
    <lineage>
        <taxon>Bacteria</taxon>
        <taxon>Pseudomonadati</taxon>
        <taxon>Bacteria division LCP-89</taxon>
    </lineage>
</organism>
<protein>
    <recommendedName>
        <fullName evidence="1">Secretion system C-terminal sorting domain-containing protein</fullName>
    </recommendedName>
</protein>
<dbReference type="InterPro" id="IPR026444">
    <property type="entry name" value="Secre_tail"/>
</dbReference>
<dbReference type="Pfam" id="PF06739">
    <property type="entry name" value="SBBP"/>
    <property type="match status" value="1"/>
</dbReference>
<sequence>MNVRNLNTLLIALCVIVLAAAPLYAHLIPMQEWEARYNGPANGADEAAVIAVDADGNVYVGGSSYGVGTGYDFTVIKYSPAGVLLWEDRHNSGFNWPDRVDALVLDASANVYATGTYGYASGPEHDILTIKYDTDGNIQWMHIYDGPLGYDTYAEDIALDSDGNVFVATTSHEASQYYYILLKYSNDGVLLWEVYHNPGPGQEWPSDMALDSDDNVYITGYCTESGSDHDFLTVKYDNDGAVQWSVVYDGPAGDADEGLYIAVDGDANVYVAGYSVENDTDPDYTTIKYNSAGVLQWVKRYDAANESDYIFGLGLDLDGNVYVAGHADFNPGATDILKFVTIKYDADGVELWQRIYEGGAEDSHCSAMTLDSQANVYVTGMNYVDEYDYITVKYNTEGNFQWDIRYAGPVFGRDKPNAIVTDADLNVYVTGESVGDGTDYDFATIKYCQISPITVTLAPVNPPIVIPANGGSFAFDISVENISEYEQTFDIWCNVELPAGQQCTVLGPIEVIVNPLQSITRLRSQAVPPVAPAGEYMYWACVGYPPWVIMDYDNFCFTKEGTDDSWEGLGGWICSGELFPGEDITTEDALPAEISLLGAYPNPFNPTTTISYQLPASSLVSLSIYDITGRQVTELVNGWRDAGNHEVTFDASDLPSGMYIYNLTAGEYQATGKVVLVK</sequence>
<dbReference type="InterPro" id="IPR013431">
    <property type="entry name" value="Delta_60_rpt"/>
</dbReference>
<gene>
    <name evidence="2" type="ORF">CEE37_14890</name>
</gene>
<dbReference type="InterPro" id="IPR052918">
    <property type="entry name" value="Motility_Chemotaxis_Reg"/>
</dbReference>
<dbReference type="EMBL" id="NJBN01000016">
    <property type="protein sequence ID" value="TKJ36564.1"/>
    <property type="molecule type" value="Genomic_DNA"/>
</dbReference>
<dbReference type="NCBIfam" id="TIGR04183">
    <property type="entry name" value="Por_Secre_tail"/>
    <property type="match status" value="1"/>
</dbReference>
<dbReference type="InterPro" id="IPR010620">
    <property type="entry name" value="SBBP_repeat"/>
</dbReference>
<proteinExistence type="predicted"/>
<dbReference type="Gene3D" id="2.60.40.4070">
    <property type="match status" value="1"/>
</dbReference>
<dbReference type="NCBIfam" id="TIGR02608">
    <property type="entry name" value="delta_60_rpt"/>
    <property type="match status" value="2"/>
</dbReference>
<dbReference type="Proteomes" id="UP000319619">
    <property type="component" value="Unassembled WGS sequence"/>
</dbReference>
<feature type="domain" description="Secretion system C-terminal sorting" evidence="1">
    <location>
        <begin position="600"/>
        <end position="675"/>
    </location>
</feature>
<dbReference type="InterPro" id="IPR011042">
    <property type="entry name" value="6-blade_b-propeller_TolB-like"/>
</dbReference>
<name>A0A532UNN3_UNCL8</name>
<dbReference type="PANTHER" id="PTHR35580">
    <property type="entry name" value="CELL SURFACE GLYCOPROTEIN (S-LAYER PROTEIN)-LIKE PROTEIN"/>
    <property type="match status" value="1"/>
</dbReference>